<proteinExistence type="predicted"/>
<dbReference type="EMBL" id="LNIX01000012">
    <property type="protein sequence ID" value="OXA48196.1"/>
    <property type="molecule type" value="Genomic_DNA"/>
</dbReference>
<keyword evidence="1" id="KW-0812">Transmembrane</keyword>
<feature type="transmembrane region" description="Helical" evidence="1">
    <location>
        <begin position="216"/>
        <end position="238"/>
    </location>
</feature>
<reference evidence="2 3" key="1">
    <citation type="submission" date="2015-12" db="EMBL/GenBank/DDBJ databases">
        <title>The genome of Folsomia candida.</title>
        <authorList>
            <person name="Faddeeva A."/>
            <person name="Derks M.F."/>
            <person name="Anvar Y."/>
            <person name="Smit S."/>
            <person name="Van Straalen N."/>
            <person name="Roelofs D."/>
        </authorList>
    </citation>
    <scope>NUCLEOTIDE SEQUENCE [LARGE SCALE GENOMIC DNA]</scope>
    <source>
        <strain evidence="2 3">VU population</strain>
        <tissue evidence="2">Whole body</tissue>
    </source>
</reference>
<gene>
    <name evidence="2" type="ORF">Fcan01_17201</name>
</gene>
<sequence length="326" mass="37043">MEANLPPPSKIRIGEYSLTEKEEDGHESVEPHVHFSYRGRVAVISVLYWFIIILIPASFIFSAAYVVVAKDFDINAATPSDSVSQDYDEFDTVTPSFSTGDEINPSMSDSRSSWLTPFEQEYFGFFSILCGPKSGASSDMKLFRFTAGYFALIYLIMQCILGGKLMQGERDLHYWKLQAWWEGQVGIFLVSVYLNVCILGQQDDTVVTLAFSRRLSTALTALTLFTYISYFVMIWTVYQFTKELKLKGIVYPDPDKDGKKEKLEKSKDGSQFTKDLQAILDWLKNARLNNNGLHPVVLRCNVVATYLVEKMVKFGNKMDESLPPKH</sequence>
<keyword evidence="1" id="KW-0472">Membrane</keyword>
<evidence type="ECO:0000256" key="1">
    <source>
        <dbReference type="SAM" id="Phobius"/>
    </source>
</evidence>
<name>A0A226DVF1_FOLCA</name>
<dbReference type="AlphaFoldDB" id="A0A226DVF1"/>
<dbReference type="Proteomes" id="UP000198287">
    <property type="component" value="Unassembled WGS sequence"/>
</dbReference>
<feature type="transmembrane region" description="Helical" evidence="1">
    <location>
        <begin position="179"/>
        <end position="196"/>
    </location>
</feature>
<accession>A0A226DVF1</accession>
<feature type="transmembrane region" description="Helical" evidence="1">
    <location>
        <begin position="147"/>
        <end position="167"/>
    </location>
</feature>
<evidence type="ECO:0000313" key="2">
    <source>
        <dbReference type="EMBL" id="OXA48196.1"/>
    </source>
</evidence>
<protein>
    <submittedName>
        <fullName evidence="2">Uncharacterized protein</fullName>
    </submittedName>
</protein>
<feature type="transmembrane region" description="Helical" evidence="1">
    <location>
        <begin position="46"/>
        <end position="68"/>
    </location>
</feature>
<keyword evidence="3" id="KW-1185">Reference proteome</keyword>
<evidence type="ECO:0000313" key="3">
    <source>
        <dbReference type="Proteomes" id="UP000198287"/>
    </source>
</evidence>
<keyword evidence="1" id="KW-1133">Transmembrane helix</keyword>
<comment type="caution">
    <text evidence="2">The sequence shown here is derived from an EMBL/GenBank/DDBJ whole genome shotgun (WGS) entry which is preliminary data.</text>
</comment>
<organism evidence="2 3">
    <name type="scientific">Folsomia candida</name>
    <name type="common">Springtail</name>
    <dbReference type="NCBI Taxonomy" id="158441"/>
    <lineage>
        <taxon>Eukaryota</taxon>
        <taxon>Metazoa</taxon>
        <taxon>Ecdysozoa</taxon>
        <taxon>Arthropoda</taxon>
        <taxon>Hexapoda</taxon>
        <taxon>Collembola</taxon>
        <taxon>Entomobryomorpha</taxon>
        <taxon>Isotomoidea</taxon>
        <taxon>Isotomidae</taxon>
        <taxon>Proisotominae</taxon>
        <taxon>Folsomia</taxon>
    </lineage>
</organism>